<keyword evidence="4" id="KW-0337">GPI-anchor biosynthesis</keyword>
<sequence>RFHPSCLFVQTHWMGERSDEKKRRNGTNLSVRRSERIKLLRKNENGLSTNNPQTWEKVLWRRQQYADNYSGGEERFLNELRKNVSVVHYTWWECCQSCLHLLVHFNIVVLSFLLFETINEPSSLINSTCIFSLLLVLTTYIYYICNLRDDSLPSIDIVDHGNTMLTIGSVGYALIPIIRTLTTTISTDTIYAMAIGSGVVSCLFHDYGVATPLVSSPLSLSSGLSSSVLLISRLQEDWSAFFYLSISFILHAFIAPVRNELTKKYPSTIPLLAFLLSAISTVFLSWIDTILCVWWLLFHVLIALIVPSYLVFLQKGKRTIHGPWDEAVLRRKL</sequence>
<reference evidence="9" key="1">
    <citation type="submission" date="2023-10" db="EMBL/GenBank/DDBJ databases">
        <title>Genome assembly of Pristionchus species.</title>
        <authorList>
            <person name="Yoshida K."/>
            <person name="Sommer R.J."/>
        </authorList>
    </citation>
    <scope>NUCLEOTIDE SEQUENCE</scope>
    <source>
        <strain evidence="9">RS5133</strain>
    </source>
</reference>
<dbReference type="Pfam" id="PF06432">
    <property type="entry name" value="GPI2"/>
    <property type="match status" value="1"/>
</dbReference>
<keyword evidence="7 8" id="KW-0472">Membrane</keyword>
<dbReference type="PIRSF" id="PIRSF016104">
    <property type="entry name" value="GPI2"/>
    <property type="match status" value="1"/>
</dbReference>
<feature type="transmembrane region" description="Helical" evidence="8">
    <location>
        <begin position="240"/>
        <end position="257"/>
    </location>
</feature>
<comment type="subcellular location">
    <subcellularLocation>
        <location evidence="1">Membrane</location>
        <topology evidence="1">Multi-pass membrane protein</topology>
    </subcellularLocation>
</comment>
<feature type="transmembrane region" description="Helical" evidence="8">
    <location>
        <begin position="269"/>
        <end position="287"/>
    </location>
</feature>
<evidence type="ECO:0000256" key="8">
    <source>
        <dbReference type="SAM" id="Phobius"/>
    </source>
</evidence>
<dbReference type="EMBL" id="BTSY01000006">
    <property type="protein sequence ID" value="GMT33621.1"/>
    <property type="molecule type" value="Genomic_DNA"/>
</dbReference>
<proteinExistence type="inferred from homology"/>
<dbReference type="AlphaFoldDB" id="A0AAV5WRH8"/>
<evidence type="ECO:0000313" key="10">
    <source>
        <dbReference type="Proteomes" id="UP001432322"/>
    </source>
</evidence>
<accession>A0AAV5WRH8</accession>
<dbReference type="Proteomes" id="UP001432322">
    <property type="component" value="Unassembled WGS sequence"/>
</dbReference>
<dbReference type="PANTHER" id="PTHR12982">
    <property type="entry name" value="PHOSPHATIDYLINOSITOL GLYCAN, CLASS C"/>
    <property type="match status" value="1"/>
</dbReference>
<dbReference type="InterPro" id="IPR009450">
    <property type="entry name" value="Plno_GlcNAc_GPI2"/>
</dbReference>
<keyword evidence="10" id="KW-1185">Reference proteome</keyword>
<evidence type="ECO:0000256" key="2">
    <source>
        <dbReference type="ARBA" id="ARBA00004687"/>
    </source>
</evidence>
<dbReference type="PANTHER" id="PTHR12982:SF0">
    <property type="entry name" value="PHOSPHATIDYLINOSITOL N-ACETYLGLUCOSAMINYLTRANSFERASE SUBUNIT C"/>
    <property type="match status" value="1"/>
</dbReference>
<feature type="non-terminal residue" evidence="9">
    <location>
        <position position="1"/>
    </location>
</feature>
<feature type="transmembrane region" description="Helical" evidence="8">
    <location>
        <begin position="124"/>
        <end position="145"/>
    </location>
</feature>
<feature type="transmembrane region" description="Helical" evidence="8">
    <location>
        <begin position="98"/>
        <end position="118"/>
    </location>
</feature>
<feature type="transmembrane region" description="Helical" evidence="8">
    <location>
        <begin position="157"/>
        <end position="178"/>
    </location>
</feature>
<evidence type="ECO:0000256" key="7">
    <source>
        <dbReference type="ARBA" id="ARBA00023136"/>
    </source>
</evidence>
<evidence type="ECO:0000256" key="6">
    <source>
        <dbReference type="ARBA" id="ARBA00022989"/>
    </source>
</evidence>
<gene>
    <name evidence="9" type="ORF">PFISCL1PPCAC_24918</name>
</gene>
<dbReference type="GO" id="GO:0006506">
    <property type="term" value="P:GPI anchor biosynthetic process"/>
    <property type="evidence" value="ECO:0007669"/>
    <property type="project" value="UniProtKB-KW"/>
</dbReference>
<dbReference type="GO" id="GO:0000506">
    <property type="term" value="C:glycosylphosphatidylinositol-N-acetylglucosaminyltransferase (GPI-GnT) complex"/>
    <property type="evidence" value="ECO:0007669"/>
    <property type="project" value="TreeGrafter"/>
</dbReference>
<keyword evidence="6 8" id="KW-1133">Transmembrane helix</keyword>
<protein>
    <recommendedName>
        <fullName evidence="11">Phosphatidylinositol N-acetylglucosaminyltransferase subunit C</fullName>
    </recommendedName>
</protein>
<comment type="pathway">
    <text evidence="2">Glycolipid biosynthesis; glycosylphosphatidylinositol-anchor biosynthesis.</text>
</comment>
<evidence type="ECO:0000256" key="1">
    <source>
        <dbReference type="ARBA" id="ARBA00004141"/>
    </source>
</evidence>
<comment type="caution">
    <text evidence="9">The sequence shown here is derived from an EMBL/GenBank/DDBJ whole genome shotgun (WGS) entry which is preliminary data.</text>
</comment>
<name>A0AAV5WRH8_9BILA</name>
<evidence type="ECO:0000256" key="5">
    <source>
        <dbReference type="ARBA" id="ARBA00022692"/>
    </source>
</evidence>
<evidence type="ECO:0008006" key="11">
    <source>
        <dbReference type="Google" id="ProtNLM"/>
    </source>
</evidence>
<feature type="transmembrane region" description="Helical" evidence="8">
    <location>
        <begin position="190"/>
        <end position="210"/>
    </location>
</feature>
<evidence type="ECO:0000256" key="3">
    <source>
        <dbReference type="ARBA" id="ARBA00008321"/>
    </source>
</evidence>
<feature type="transmembrane region" description="Helical" evidence="8">
    <location>
        <begin position="293"/>
        <end position="312"/>
    </location>
</feature>
<evidence type="ECO:0000313" key="9">
    <source>
        <dbReference type="EMBL" id="GMT33621.1"/>
    </source>
</evidence>
<evidence type="ECO:0000256" key="4">
    <source>
        <dbReference type="ARBA" id="ARBA00022502"/>
    </source>
</evidence>
<comment type="similarity">
    <text evidence="3">Belongs to the PIGC family.</text>
</comment>
<organism evidence="9 10">
    <name type="scientific">Pristionchus fissidentatus</name>
    <dbReference type="NCBI Taxonomy" id="1538716"/>
    <lineage>
        <taxon>Eukaryota</taxon>
        <taxon>Metazoa</taxon>
        <taxon>Ecdysozoa</taxon>
        <taxon>Nematoda</taxon>
        <taxon>Chromadorea</taxon>
        <taxon>Rhabditida</taxon>
        <taxon>Rhabditina</taxon>
        <taxon>Diplogasteromorpha</taxon>
        <taxon>Diplogasteroidea</taxon>
        <taxon>Neodiplogasteridae</taxon>
        <taxon>Pristionchus</taxon>
    </lineage>
</organism>
<keyword evidence="5 8" id="KW-0812">Transmembrane</keyword>